<feature type="signal peptide" evidence="1">
    <location>
        <begin position="1"/>
        <end position="23"/>
    </location>
</feature>
<accession>A0A1H4FWJ4</accession>
<reference evidence="3" key="1">
    <citation type="submission" date="2016-10" db="EMBL/GenBank/DDBJ databases">
        <authorList>
            <person name="Varghese N."/>
            <person name="Submissions S."/>
        </authorList>
    </citation>
    <scope>NUCLEOTIDE SEQUENCE [LARGE SCALE GENOMIC DNA]</scope>
    <source>
        <strain evidence="3">DSM 11526</strain>
    </source>
</reference>
<keyword evidence="1" id="KW-0732">Signal</keyword>
<dbReference type="EMBL" id="FNRJ01000013">
    <property type="protein sequence ID" value="SEB01706.1"/>
    <property type="molecule type" value="Genomic_DNA"/>
</dbReference>
<dbReference type="STRING" id="1122198.SAMN02745729_11326"/>
<dbReference type="Proteomes" id="UP000242469">
    <property type="component" value="Unassembled WGS sequence"/>
</dbReference>
<evidence type="ECO:0000313" key="3">
    <source>
        <dbReference type="Proteomes" id="UP000242469"/>
    </source>
</evidence>
<keyword evidence="3" id="KW-1185">Reference proteome</keyword>
<dbReference type="AlphaFoldDB" id="A0A1H4FWJ4"/>
<feature type="chain" id="PRO_5017331662" evidence="1">
    <location>
        <begin position="24"/>
        <end position="189"/>
    </location>
</feature>
<proteinExistence type="predicted"/>
<organism evidence="2 3">
    <name type="scientific">Marinobacterium iners DSM 11526</name>
    <dbReference type="NCBI Taxonomy" id="1122198"/>
    <lineage>
        <taxon>Bacteria</taxon>
        <taxon>Pseudomonadati</taxon>
        <taxon>Pseudomonadota</taxon>
        <taxon>Gammaproteobacteria</taxon>
        <taxon>Oceanospirillales</taxon>
        <taxon>Oceanospirillaceae</taxon>
        <taxon>Marinobacterium</taxon>
    </lineage>
</organism>
<protein>
    <submittedName>
        <fullName evidence="2">Uncharacterized protein</fullName>
    </submittedName>
</protein>
<dbReference type="RefSeq" id="WP_091827275.1">
    <property type="nucleotide sequence ID" value="NZ_FNRJ01000013.1"/>
</dbReference>
<evidence type="ECO:0000313" key="2">
    <source>
        <dbReference type="EMBL" id="SEB01706.1"/>
    </source>
</evidence>
<gene>
    <name evidence="2" type="ORF">SAMN02745729_11326</name>
</gene>
<name>A0A1H4FWJ4_9GAMM</name>
<evidence type="ECO:0000256" key="1">
    <source>
        <dbReference type="SAM" id="SignalP"/>
    </source>
</evidence>
<sequence>MRAYFSSCFLFMFLLALPLGVQADSLGEAAIEAYIDSLGPVRQLGEKLQAEGKQSFLEREITPRNGELFDPHTRGVKVLQRESADDYSELGRIVRQYGFTSAESWALTGDRVVLAYGAIKAEAESPEILQLAQQMQGMDPQMLQLVPPEMRQQMEQAVSIARTLAQVPAADKQSVRPYTAQLDRIFSQP</sequence>
<dbReference type="OrthoDB" id="6089342at2"/>